<accession>A0A8J3GL71</accession>
<dbReference type="InterPro" id="IPR015797">
    <property type="entry name" value="NUDIX_hydrolase-like_dom_sf"/>
</dbReference>
<organism evidence="1 2">
    <name type="scientific">Tianweitania populi</name>
    <dbReference type="NCBI Taxonomy" id="1607949"/>
    <lineage>
        <taxon>Bacteria</taxon>
        <taxon>Pseudomonadati</taxon>
        <taxon>Pseudomonadota</taxon>
        <taxon>Alphaproteobacteria</taxon>
        <taxon>Hyphomicrobiales</taxon>
        <taxon>Phyllobacteriaceae</taxon>
        <taxon>Tianweitania</taxon>
    </lineage>
</organism>
<reference evidence="1" key="2">
    <citation type="submission" date="2020-09" db="EMBL/GenBank/DDBJ databases">
        <authorList>
            <person name="Sun Q."/>
            <person name="Kim S."/>
        </authorList>
    </citation>
    <scope>NUCLEOTIDE SEQUENCE</scope>
    <source>
        <strain evidence="1">KCTC 42249</strain>
    </source>
</reference>
<dbReference type="SUPFAM" id="SSF55811">
    <property type="entry name" value="Nudix"/>
    <property type="match status" value="1"/>
</dbReference>
<evidence type="ECO:0000313" key="1">
    <source>
        <dbReference type="EMBL" id="GHD10693.1"/>
    </source>
</evidence>
<dbReference type="Proteomes" id="UP000630142">
    <property type="component" value="Unassembled WGS sequence"/>
</dbReference>
<dbReference type="AlphaFoldDB" id="A0A8J3GL71"/>
<proteinExistence type="predicted"/>
<sequence>MTRFDLPENQMFAVDDVILRLDPSNLPFEDAHREAIAAHWLLEKAAQPALFNGRLLMFSELRLEGRVLEGRCHLADYATLLYWRSIRPHPDVVHCFAHPALVSTDGALVAARMGAHTANAGAVYFAAGSFEQDDLRDGRIDHVANMEREVMEETGLDLTRLTHELDYQVLAMVTGTVIFRRYRLAMTADEAARVIEAHVAADPEPEIEGPVILGDAKAAPDGLLPHMQAFRYWHFANPMRL</sequence>
<evidence type="ECO:0000313" key="2">
    <source>
        <dbReference type="Proteomes" id="UP000630142"/>
    </source>
</evidence>
<keyword evidence="2" id="KW-1185">Reference proteome</keyword>
<protein>
    <recommendedName>
        <fullName evidence="3">NUDIX hydrolase</fullName>
    </recommendedName>
</protein>
<evidence type="ECO:0008006" key="3">
    <source>
        <dbReference type="Google" id="ProtNLM"/>
    </source>
</evidence>
<name>A0A8J3GL71_9HYPH</name>
<comment type="caution">
    <text evidence="1">The sequence shown here is derived from an EMBL/GenBank/DDBJ whole genome shotgun (WGS) entry which is preliminary data.</text>
</comment>
<dbReference type="EMBL" id="BMZQ01000001">
    <property type="protein sequence ID" value="GHD10693.1"/>
    <property type="molecule type" value="Genomic_DNA"/>
</dbReference>
<gene>
    <name evidence="1" type="ORF">GCM10016234_12860</name>
</gene>
<reference evidence="1" key="1">
    <citation type="journal article" date="2014" name="Int. J. Syst. Evol. Microbiol.">
        <title>Complete genome sequence of Corynebacterium casei LMG S-19264T (=DSM 44701T), isolated from a smear-ripened cheese.</title>
        <authorList>
            <consortium name="US DOE Joint Genome Institute (JGI-PGF)"/>
            <person name="Walter F."/>
            <person name="Albersmeier A."/>
            <person name="Kalinowski J."/>
            <person name="Ruckert C."/>
        </authorList>
    </citation>
    <scope>NUCLEOTIDE SEQUENCE</scope>
    <source>
        <strain evidence="1">KCTC 42249</strain>
    </source>
</reference>
<dbReference type="RefSeq" id="WP_189502634.1">
    <property type="nucleotide sequence ID" value="NZ_BMZQ01000001.1"/>
</dbReference>